<evidence type="ECO:0000313" key="2">
    <source>
        <dbReference type="EMBL" id="CCF83715.1"/>
    </source>
</evidence>
<evidence type="ECO:0000259" key="1">
    <source>
        <dbReference type="PROSITE" id="PS50914"/>
    </source>
</evidence>
<dbReference type="PROSITE" id="PS50914">
    <property type="entry name" value="BON"/>
    <property type="match status" value="1"/>
</dbReference>
<dbReference type="Pfam" id="PF04972">
    <property type="entry name" value="BON"/>
    <property type="match status" value="1"/>
</dbReference>
<dbReference type="EMBL" id="CAGS01000184">
    <property type="protein sequence ID" value="CCF83715.1"/>
    <property type="molecule type" value="Genomic_DNA"/>
</dbReference>
<feature type="domain" description="BON" evidence="1">
    <location>
        <begin position="130"/>
        <end position="198"/>
    </location>
</feature>
<organism evidence="2 3">
    <name type="scientific">Nitrolancea hollandica Lb</name>
    <dbReference type="NCBI Taxonomy" id="1129897"/>
    <lineage>
        <taxon>Bacteria</taxon>
        <taxon>Pseudomonadati</taxon>
        <taxon>Thermomicrobiota</taxon>
        <taxon>Thermomicrobia</taxon>
        <taxon>Sphaerobacterales</taxon>
        <taxon>Sphaerobacterineae</taxon>
        <taxon>Sphaerobacteraceae</taxon>
        <taxon>Nitrolancea</taxon>
    </lineage>
</organism>
<proteinExistence type="predicted"/>
<accession>I4EGA3</accession>
<keyword evidence="3" id="KW-1185">Reference proteome</keyword>
<dbReference type="Gene3D" id="3.30.1340.30">
    <property type="match status" value="1"/>
</dbReference>
<reference evidence="2 3" key="1">
    <citation type="journal article" date="2012" name="ISME J.">
        <title>Nitrification expanded: discovery, physiology and genomics of a nitrite-oxidizing bacterium from the phylum Chloroflexi.</title>
        <authorList>
            <person name="Sorokin D.Y."/>
            <person name="Lucker S."/>
            <person name="Vejmelkova D."/>
            <person name="Kostrikina N.A."/>
            <person name="Kleerebezem R."/>
            <person name="Rijpstra W.I."/>
            <person name="Damste J.S."/>
            <person name="Le Paslier D."/>
            <person name="Muyzer G."/>
            <person name="Wagner M."/>
            <person name="van Loosdrecht M.C."/>
            <person name="Daims H."/>
        </authorList>
    </citation>
    <scope>NUCLEOTIDE SEQUENCE [LARGE SCALE GENOMIC DNA]</scope>
    <source>
        <strain evidence="3">none</strain>
    </source>
</reference>
<sequence length="212" mass="23690">MPGMNVGRRSRDGSMLTGVQRGRKIMMTTIGGGRGLKMISISSSRRRVLRRGLLLGSALGAALMFLLDPTAGARRRALIRDKFVHWAHLAGETTTETVPRKADYLSGFAIGAYHRAKDMISGEKESIPDESKFITDRVMSIVFRDPRFPQGQINVNTVDQVVYLRGHVEDQNLADEIVERTRHVPGVKDVVNLINRPDVDPSVLREEDWRAV</sequence>
<evidence type="ECO:0000313" key="3">
    <source>
        <dbReference type="Proteomes" id="UP000004221"/>
    </source>
</evidence>
<protein>
    <recommendedName>
        <fullName evidence="1">BON domain-containing protein</fullName>
    </recommendedName>
</protein>
<gene>
    <name evidence="2" type="ORF">NITHO_2640005</name>
</gene>
<dbReference type="InterPro" id="IPR007055">
    <property type="entry name" value="BON_dom"/>
</dbReference>
<dbReference type="Proteomes" id="UP000004221">
    <property type="component" value="Unassembled WGS sequence"/>
</dbReference>
<dbReference type="AlphaFoldDB" id="I4EGA3"/>
<name>I4EGA3_9BACT</name>
<comment type="caution">
    <text evidence="2">The sequence shown here is derived from an EMBL/GenBank/DDBJ whole genome shotgun (WGS) entry which is preliminary data.</text>
</comment>